<dbReference type="InterPro" id="IPR030802">
    <property type="entry name" value="Permease_MalE"/>
</dbReference>
<feature type="transmembrane region" description="Helical" evidence="2">
    <location>
        <begin position="166"/>
        <end position="187"/>
    </location>
</feature>
<evidence type="ECO:0000313" key="4">
    <source>
        <dbReference type="Proteomes" id="UP000505377"/>
    </source>
</evidence>
<protein>
    <submittedName>
        <fullName evidence="3">ABC transporter permease</fullName>
    </submittedName>
</protein>
<feature type="transmembrane region" description="Helical" evidence="2">
    <location>
        <begin position="223"/>
        <end position="239"/>
    </location>
</feature>
<dbReference type="EMBL" id="CP053564">
    <property type="protein sequence ID" value="QJY50568.1"/>
    <property type="molecule type" value="Genomic_DNA"/>
</dbReference>
<keyword evidence="2" id="KW-0472">Membrane</keyword>
<organism evidence="3 4">
    <name type="scientific">Pseudonocardia broussonetiae</name>
    <dbReference type="NCBI Taxonomy" id="2736640"/>
    <lineage>
        <taxon>Bacteria</taxon>
        <taxon>Bacillati</taxon>
        <taxon>Actinomycetota</taxon>
        <taxon>Actinomycetes</taxon>
        <taxon>Pseudonocardiales</taxon>
        <taxon>Pseudonocardiaceae</taxon>
        <taxon>Pseudonocardia</taxon>
    </lineage>
</organism>
<dbReference type="Proteomes" id="UP000505377">
    <property type="component" value="Chromosome"/>
</dbReference>
<accession>A0A6M6JRP2</accession>
<dbReference type="GO" id="GO:0043190">
    <property type="term" value="C:ATP-binding cassette (ABC) transporter complex"/>
    <property type="evidence" value="ECO:0007669"/>
    <property type="project" value="InterPro"/>
</dbReference>
<dbReference type="Pfam" id="PF02405">
    <property type="entry name" value="MlaE"/>
    <property type="match status" value="1"/>
</dbReference>
<sequence>MVRRPRQRPRPAVASAGPRPAPRDAAVTAPLTRALTPVGRLFSLAADVVVSAFKPPFQLREYIEQTWFVTKVSALPTALFTIPFGATIALLLGELTRQFGAQSQTGAGSVLAIVQQAAPIVTALLISGAGGSAVCADLGARTIREEIAAMEVLGISPIQRLVVPRVLAMATTALVLNGLATVVGVAGGYFFNVIVQGGTPGAYIAAFSSIAQVSDILVSELKAVLFGFTAGIVAAYRGLNPPPGPKGVGDAVNQSVVISFVLVFFLNLVLTTLYLDLVPPKGS</sequence>
<keyword evidence="4" id="KW-1185">Reference proteome</keyword>
<evidence type="ECO:0000256" key="1">
    <source>
        <dbReference type="SAM" id="MobiDB-lite"/>
    </source>
</evidence>
<keyword evidence="2" id="KW-1133">Transmembrane helix</keyword>
<dbReference type="PANTHER" id="PTHR30188:SF4">
    <property type="entry name" value="PROTEIN TRIGALACTOSYLDIACYLGLYCEROL 1, CHLOROPLASTIC"/>
    <property type="match status" value="1"/>
</dbReference>
<feature type="transmembrane region" description="Helical" evidence="2">
    <location>
        <begin position="251"/>
        <end position="275"/>
    </location>
</feature>
<evidence type="ECO:0000256" key="2">
    <source>
        <dbReference type="SAM" id="Phobius"/>
    </source>
</evidence>
<dbReference type="GO" id="GO:0005548">
    <property type="term" value="F:phospholipid transporter activity"/>
    <property type="evidence" value="ECO:0007669"/>
    <property type="project" value="TreeGrafter"/>
</dbReference>
<reference evidence="3 4" key="1">
    <citation type="submission" date="2020-05" db="EMBL/GenBank/DDBJ databases">
        <authorList>
            <person name="Mo P."/>
        </authorList>
    </citation>
    <scope>NUCLEOTIDE SEQUENCE [LARGE SCALE GENOMIC DNA]</scope>
    <source>
        <strain evidence="3 4">Gen01</strain>
    </source>
</reference>
<gene>
    <name evidence="3" type="ORF">HOP40_12030</name>
</gene>
<proteinExistence type="predicted"/>
<dbReference type="AlphaFoldDB" id="A0A6M6JRP2"/>
<dbReference type="KEGG" id="pbro:HOP40_12030"/>
<keyword evidence="2" id="KW-0812">Transmembrane</keyword>
<dbReference type="PANTHER" id="PTHR30188">
    <property type="entry name" value="ABC TRANSPORTER PERMEASE PROTEIN-RELATED"/>
    <property type="match status" value="1"/>
</dbReference>
<evidence type="ECO:0000313" key="3">
    <source>
        <dbReference type="EMBL" id="QJY50568.1"/>
    </source>
</evidence>
<feature type="region of interest" description="Disordered" evidence="1">
    <location>
        <begin position="1"/>
        <end position="25"/>
    </location>
</feature>
<name>A0A6M6JRP2_9PSEU</name>